<evidence type="ECO:0000313" key="2">
    <source>
        <dbReference type="EMBL" id="TFK29083.1"/>
    </source>
</evidence>
<dbReference type="PANTHER" id="PTHR14187">
    <property type="entry name" value="ALPHA KINASE/ELONGATION FACTOR 2 KINASE"/>
    <property type="match status" value="1"/>
</dbReference>
<proteinExistence type="predicted"/>
<feature type="region of interest" description="Disordered" evidence="1">
    <location>
        <begin position="1"/>
        <end position="96"/>
    </location>
</feature>
<dbReference type="SUPFAM" id="SSF53067">
    <property type="entry name" value="Actin-like ATPase domain"/>
    <property type="match status" value="2"/>
</dbReference>
<name>A0A5C3L9B9_COPMA</name>
<sequence length="714" mass="78325">MSCCGEDKDGSNQVKNRDVAQPYGVVMNQPTGVQGMEKPFPQHTGQGGYQPPPLQTPAATYAPGSVNGFGQNPNQPPWGQTTSPQPTLQHSQHTGYSVHGQPGFDPITGIARPPSAFNPSAPSNPMSSSPPPMPQVQNIAQAQDEGRMSVSIDFGTTFSGVAYGSSRIAGGQVQQILNWPGSFETFRKIPTCLLYDEEGRVLAWGLEAKNASPMPGTSKCEWFKLFLEPHALRDESAIDPRLPQIPRGKRALDLIIDFLTCLWEYAKDQITRDLGTVADLNTAEVWLTVPAAWDGKGCEIMREAAIAAGLVQSSRVGDTAWRDRLKIITEPEAAAVHCANLSNLHHLKPSQNFIVCDAGGGTVDLAVYKIIGQLSSLEIAEICARSGANCGSLFLDLRFRELVKTLLADHPAHLDPASLAYFMHSFSETDKLNYAGVEDDDIMFQFTCFNVEDPHDPSVGLENGQLAIPGILLRREVFDPVIDQVLQLLEDQISKVDQTIHALLLVGGFAGSEYLKKRVEAQFSARVRTIARPPDSDTATLRGAAQYGLAKRSLVSTVIAPRSYIMKVKLPAEQEDWMKRPAYIRTNDAGASICDNRLQYLVSKGAILRKGQRLTNKFCKFSQNPSDATFVALLFTSDNERIMRYTDEGELLELCNWTVDLSSLPTFQQNASTSGGQGFYTEFELGLELDSVEVRGILLHNGQEWGRVTFDFRA</sequence>
<dbReference type="CDD" id="cd10170">
    <property type="entry name" value="ASKHA_NBD_HSP70"/>
    <property type="match status" value="1"/>
</dbReference>
<evidence type="ECO:0000256" key="1">
    <source>
        <dbReference type="SAM" id="MobiDB-lite"/>
    </source>
</evidence>
<keyword evidence="3" id="KW-1185">Reference proteome</keyword>
<evidence type="ECO:0000313" key="3">
    <source>
        <dbReference type="Proteomes" id="UP000307440"/>
    </source>
</evidence>
<dbReference type="PANTHER" id="PTHR14187:SF5">
    <property type="entry name" value="HEAT SHOCK 70 KDA PROTEIN 12A"/>
    <property type="match status" value="1"/>
</dbReference>
<feature type="compositionally biased region" description="Polar residues" evidence="1">
    <location>
        <begin position="68"/>
        <end position="95"/>
    </location>
</feature>
<dbReference type="STRING" id="230819.A0A5C3L9B9"/>
<accession>A0A5C3L9B9</accession>
<reference evidence="2 3" key="1">
    <citation type="journal article" date="2019" name="Nat. Ecol. Evol.">
        <title>Megaphylogeny resolves global patterns of mushroom evolution.</title>
        <authorList>
            <person name="Varga T."/>
            <person name="Krizsan K."/>
            <person name="Foldi C."/>
            <person name="Dima B."/>
            <person name="Sanchez-Garcia M."/>
            <person name="Sanchez-Ramirez S."/>
            <person name="Szollosi G.J."/>
            <person name="Szarkandi J.G."/>
            <person name="Papp V."/>
            <person name="Albert L."/>
            <person name="Andreopoulos W."/>
            <person name="Angelini C."/>
            <person name="Antonin V."/>
            <person name="Barry K.W."/>
            <person name="Bougher N.L."/>
            <person name="Buchanan P."/>
            <person name="Buyck B."/>
            <person name="Bense V."/>
            <person name="Catcheside P."/>
            <person name="Chovatia M."/>
            <person name="Cooper J."/>
            <person name="Damon W."/>
            <person name="Desjardin D."/>
            <person name="Finy P."/>
            <person name="Geml J."/>
            <person name="Haridas S."/>
            <person name="Hughes K."/>
            <person name="Justo A."/>
            <person name="Karasinski D."/>
            <person name="Kautmanova I."/>
            <person name="Kiss B."/>
            <person name="Kocsube S."/>
            <person name="Kotiranta H."/>
            <person name="LaButti K.M."/>
            <person name="Lechner B.E."/>
            <person name="Liimatainen K."/>
            <person name="Lipzen A."/>
            <person name="Lukacs Z."/>
            <person name="Mihaltcheva S."/>
            <person name="Morgado L.N."/>
            <person name="Niskanen T."/>
            <person name="Noordeloos M.E."/>
            <person name="Ohm R.A."/>
            <person name="Ortiz-Santana B."/>
            <person name="Ovrebo C."/>
            <person name="Racz N."/>
            <person name="Riley R."/>
            <person name="Savchenko A."/>
            <person name="Shiryaev A."/>
            <person name="Soop K."/>
            <person name="Spirin V."/>
            <person name="Szebenyi C."/>
            <person name="Tomsovsky M."/>
            <person name="Tulloss R.E."/>
            <person name="Uehling J."/>
            <person name="Grigoriev I.V."/>
            <person name="Vagvolgyi C."/>
            <person name="Papp T."/>
            <person name="Martin F.M."/>
            <person name="Miettinen O."/>
            <person name="Hibbett D.S."/>
            <person name="Nagy L.G."/>
        </authorList>
    </citation>
    <scope>NUCLEOTIDE SEQUENCE [LARGE SCALE GENOMIC DNA]</scope>
    <source>
        <strain evidence="2 3">CBS 121175</strain>
    </source>
</reference>
<dbReference type="EMBL" id="ML210151">
    <property type="protein sequence ID" value="TFK29083.1"/>
    <property type="molecule type" value="Genomic_DNA"/>
</dbReference>
<dbReference type="AlphaFoldDB" id="A0A5C3L9B9"/>
<dbReference type="InterPro" id="IPR043129">
    <property type="entry name" value="ATPase_NBD"/>
</dbReference>
<feature type="compositionally biased region" description="Basic and acidic residues" evidence="1">
    <location>
        <begin position="1"/>
        <end position="18"/>
    </location>
</feature>
<dbReference type="Gene3D" id="3.30.420.40">
    <property type="match status" value="2"/>
</dbReference>
<dbReference type="Gene3D" id="3.90.640.10">
    <property type="entry name" value="Actin, Chain A, domain 4"/>
    <property type="match status" value="1"/>
</dbReference>
<gene>
    <name evidence="2" type="ORF">FA15DRAFT_664394</name>
</gene>
<organism evidence="2 3">
    <name type="scientific">Coprinopsis marcescibilis</name>
    <name type="common">Agaric fungus</name>
    <name type="synonym">Psathyrella marcescibilis</name>
    <dbReference type="NCBI Taxonomy" id="230819"/>
    <lineage>
        <taxon>Eukaryota</taxon>
        <taxon>Fungi</taxon>
        <taxon>Dikarya</taxon>
        <taxon>Basidiomycota</taxon>
        <taxon>Agaricomycotina</taxon>
        <taxon>Agaricomycetes</taxon>
        <taxon>Agaricomycetidae</taxon>
        <taxon>Agaricales</taxon>
        <taxon>Agaricineae</taxon>
        <taxon>Psathyrellaceae</taxon>
        <taxon>Coprinopsis</taxon>
    </lineage>
</organism>
<protein>
    <submittedName>
        <fullName evidence="2">Actin-like ATPase domain-containing protein</fullName>
    </submittedName>
</protein>
<dbReference type="Proteomes" id="UP000307440">
    <property type="component" value="Unassembled WGS sequence"/>
</dbReference>
<dbReference type="OrthoDB" id="2963168at2759"/>